<dbReference type="EMBL" id="CP042243">
    <property type="protein sequence ID" value="QEK11540.1"/>
    <property type="molecule type" value="Genomic_DNA"/>
</dbReference>
<dbReference type="KEGG" id="crs:FQB35_03645"/>
<dbReference type="InterPro" id="IPR050128">
    <property type="entry name" value="Sulfate_adenylyltrnsfr_sub2"/>
</dbReference>
<dbReference type="Pfam" id="PF01507">
    <property type="entry name" value="PAPS_reduct"/>
    <property type="match status" value="1"/>
</dbReference>
<sequence>MWCKICNKIVNDKKCPDCGNRTQEDIPIKVYWCDTCSIPIIKEVNDKTIHQCPLCEDEIKYIGKDLRPVFPEERLLIEVLKDKPLKYKDASVWSSANRYYINGSRYRISTKEMKEANPNKIRNQILKYQEKNKNTYNGFYEIIKKFIKANKERLNKLKNEAHSFIQKSREGYKDIQVIVSFSGGKDSTVVSDLVMKALSNPKIVHIFGNTTLEFPLTIEYKDRFRKNNPKTILREAKNTDQEFYTVCDEIGPPSRVMRWCCTMFKTGPINRVISSIFREKSVLTFYGIRKFESTSRSKYDRIYDSPKILKQKVAAPIFNWRDIDLWLYMLAENLDFNDAYRLGYDRVGCWCCPNNSERSHFLNEIYMPDQTKKWRNYLIDFAKKIGKPDPEVYVDSGNWKARQGGYGVDAAKDVKIVYTNCTTEVNAKIYSLNRPLSDEFYNLFIPFGKVSKELGRKLIGEVLVLHPKTNIPIISIQPFKTDEYETSVKIQTLNVKDYDKVQRMISYQVRKYNACKKCLGCETVCIYRAIKVGNDGYKIDENKCKRCMKCVTAKHLEYGCLMGKYLFTASSSEEDNWSEI</sequence>
<name>A0A5C0SBR7_CRATE</name>
<dbReference type="RefSeq" id="WP_148808695.1">
    <property type="nucleotide sequence ID" value="NZ_CP042243.1"/>
</dbReference>
<dbReference type="Gene3D" id="3.40.50.620">
    <property type="entry name" value="HUPs"/>
    <property type="match status" value="1"/>
</dbReference>
<protein>
    <submittedName>
        <fullName evidence="2">Phosphoadenosine phosphosulfate reductase</fullName>
    </submittedName>
</protein>
<proteinExistence type="predicted"/>
<evidence type="ECO:0000259" key="1">
    <source>
        <dbReference type="PROSITE" id="PS51379"/>
    </source>
</evidence>
<reference evidence="2 3" key="1">
    <citation type="submission" date="2019-07" db="EMBL/GenBank/DDBJ databases">
        <title>Complete genome of Crassaminicella thermophila SY095.</title>
        <authorList>
            <person name="Li X."/>
        </authorList>
    </citation>
    <scope>NUCLEOTIDE SEQUENCE [LARGE SCALE GENOMIC DNA]</scope>
    <source>
        <strain evidence="2 3">SY095</strain>
    </source>
</reference>
<accession>A0A5C0SBR7</accession>
<evidence type="ECO:0000313" key="3">
    <source>
        <dbReference type="Proteomes" id="UP000324646"/>
    </source>
</evidence>
<dbReference type="SUPFAM" id="SSF52402">
    <property type="entry name" value="Adenine nucleotide alpha hydrolases-like"/>
    <property type="match status" value="1"/>
</dbReference>
<dbReference type="Gene3D" id="3.30.70.20">
    <property type="match status" value="1"/>
</dbReference>
<evidence type="ECO:0000313" key="2">
    <source>
        <dbReference type="EMBL" id="QEK11540.1"/>
    </source>
</evidence>
<feature type="domain" description="4Fe-4S ferredoxin-type" evidence="1">
    <location>
        <begin position="505"/>
        <end position="535"/>
    </location>
</feature>
<dbReference type="Proteomes" id="UP000324646">
    <property type="component" value="Chromosome"/>
</dbReference>
<dbReference type="InterPro" id="IPR017896">
    <property type="entry name" value="4Fe4S_Fe-S-bd"/>
</dbReference>
<dbReference type="OrthoDB" id="9774475at2"/>
<dbReference type="PROSITE" id="PS51379">
    <property type="entry name" value="4FE4S_FER_2"/>
    <property type="match status" value="1"/>
</dbReference>
<dbReference type="SUPFAM" id="SSF54862">
    <property type="entry name" value="4Fe-4S ferredoxins"/>
    <property type="match status" value="1"/>
</dbReference>
<gene>
    <name evidence="2" type="ORF">FQB35_03645</name>
</gene>
<dbReference type="GO" id="GO:0003824">
    <property type="term" value="F:catalytic activity"/>
    <property type="evidence" value="ECO:0007669"/>
    <property type="project" value="InterPro"/>
</dbReference>
<organism evidence="2 3">
    <name type="scientific">Crassaminicella thermophila</name>
    <dbReference type="NCBI Taxonomy" id="2599308"/>
    <lineage>
        <taxon>Bacteria</taxon>
        <taxon>Bacillati</taxon>
        <taxon>Bacillota</taxon>
        <taxon>Clostridia</taxon>
        <taxon>Eubacteriales</taxon>
        <taxon>Clostridiaceae</taxon>
        <taxon>Crassaminicella</taxon>
    </lineage>
</organism>
<dbReference type="PANTHER" id="PTHR43196">
    <property type="entry name" value="SULFATE ADENYLYLTRANSFERASE SUBUNIT 2"/>
    <property type="match status" value="1"/>
</dbReference>
<dbReference type="PANTHER" id="PTHR43196:SF2">
    <property type="entry name" value="PHOSPHOADENOSINE PHOSPHOSULFATE REDUCTASE"/>
    <property type="match status" value="1"/>
</dbReference>
<keyword evidence="3" id="KW-1185">Reference proteome</keyword>
<dbReference type="InterPro" id="IPR014729">
    <property type="entry name" value="Rossmann-like_a/b/a_fold"/>
</dbReference>
<dbReference type="AlphaFoldDB" id="A0A5C0SBR7"/>
<dbReference type="InterPro" id="IPR002500">
    <property type="entry name" value="PAPS_reduct_dom"/>
</dbReference>